<protein>
    <submittedName>
        <fullName evidence="1">Uncharacterized protein</fullName>
    </submittedName>
</protein>
<dbReference type="AlphaFoldDB" id="A0A3M7PTH9"/>
<accession>A0A3M7PTH9</accession>
<proteinExistence type="predicted"/>
<evidence type="ECO:0000313" key="2">
    <source>
        <dbReference type="Proteomes" id="UP000276133"/>
    </source>
</evidence>
<comment type="caution">
    <text evidence="1">The sequence shown here is derived from an EMBL/GenBank/DDBJ whole genome shotgun (WGS) entry which is preliminary data.</text>
</comment>
<name>A0A3M7PTH9_BRAPC</name>
<keyword evidence="2" id="KW-1185">Reference proteome</keyword>
<reference evidence="1 2" key="1">
    <citation type="journal article" date="2018" name="Sci. Rep.">
        <title>Genomic signatures of local adaptation to the degree of environmental predictability in rotifers.</title>
        <authorList>
            <person name="Franch-Gras L."/>
            <person name="Hahn C."/>
            <person name="Garcia-Roger E.M."/>
            <person name="Carmona M.J."/>
            <person name="Serra M."/>
            <person name="Gomez A."/>
        </authorList>
    </citation>
    <scope>NUCLEOTIDE SEQUENCE [LARGE SCALE GENOMIC DNA]</scope>
    <source>
        <strain evidence="1">HYR1</strain>
    </source>
</reference>
<sequence>MRSSTKEILLTLGPDHKLKMDIFISSQKAPSNSIYHNKHNKFITIFTLFLIKGNFVKFSKKYRICYTHVLFAEILHILGRLIQLFMLHHVVSTELILNKKKMNFNLKKKNVYIKLVAEFHSKEFIISASA</sequence>
<organism evidence="1 2">
    <name type="scientific">Brachionus plicatilis</name>
    <name type="common">Marine rotifer</name>
    <name type="synonym">Brachionus muelleri</name>
    <dbReference type="NCBI Taxonomy" id="10195"/>
    <lineage>
        <taxon>Eukaryota</taxon>
        <taxon>Metazoa</taxon>
        <taxon>Spiralia</taxon>
        <taxon>Gnathifera</taxon>
        <taxon>Rotifera</taxon>
        <taxon>Eurotatoria</taxon>
        <taxon>Monogononta</taxon>
        <taxon>Pseudotrocha</taxon>
        <taxon>Ploima</taxon>
        <taxon>Brachionidae</taxon>
        <taxon>Brachionus</taxon>
    </lineage>
</organism>
<evidence type="ECO:0000313" key="1">
    <source>
        <dbReference type="EMBL" id="RNA02462.1"/>
    </source>
</evidence>
<dbReference type="Proteomes" id="UP000276133">
    <property type="component" value="Unassembled WGS sequence"/>
</dbReference>
<gene>
    <name evidence="1" type="ORF">BpHYR1_033011</name>
</gene>
<dbReference type="EMBL" id="REGN01008871">
    <property type="protein sequence ID" value="RNA02462.1"/>
    <property type="molecule type" value="Genomic_DNA"/>
</dbReference>